<dbReference type="Pfam" id="PF00300">
    <property type="entry name" value="His_Phos_1"/>
    <property type="match status" value="1"/>
</dbReference>
<dbReference type="GO" id="GO:0005737">
    <property type="term" value="C:cytoplasm"/>
    <property type="evidence" value="ECO:0007669"/>
    <property type="project" value="TreeGrafter"/>
</dbReference>
<evidence type="ECO:0000313" key="3">
    <source>
        <dbReference type="EMBL" id="AEN99395.1"/>
    </source>
</evidence>
<dbReference type="AlphaFoldDB" id="G2KUE1"/>
<dbReference type="STRING" id="714313.LSA_09960"/>
<gene>
    <name evidence="3" type="ordered locus">LSA_09960</name>
</gene>
<evidence type="ECO:0000256" key="1">
    <source>
        <dbReference type="PIRSR" id="PIRSR613078-1"/>
    </source>
</evidence>
<protein>
    <recommendedName>
        <fullName evidence="5">Phosphoglycerate mutase</fullName>
    </recommendedName>
</protein>
<dbReference type="SUPFAM" id="SSF53254">
    <property type="entry name" value="Phosphoglycerate mutase-like"/>
    <property type="match status" value="1"/>
</dbReference>
<dbReference type="KEGG" id="lsn:LSA_09960"/>
<evidence type="ECO:0000313" key="4">
    <source>
        <dbReference type="Proteomes" id="UP000001285"/>
    </source>
</evidence>
<proteinExistence type="predicted"/>
<dbReference type="PANTHER" id="PTHR48100:SF1">
    <property type="entry name" value="HISTIDINE PHOSPHATASE FAMILY PROTEIN-RELATED"/>
    <property type="match status" value="1"/>
</dbReference>
<dbReference type="PANTHER" id="PTHR48100">
    <property type="entry name" value="BROAD-SPECIFICITY PHOSPHATASE YOR283W-RELATED"/>
    <property type="match status" value="1"/>
</dbReference>
<organism evidence="3 4">
    <name type="scientific">Fructilactobacillus sanfranciscensis (strain TMW 1.1304)</name>
    <name type="common">Lactobacillus sanfranciscensis</name>
    <dbReference type="NCBI Taxonomy" id="714313"/>
    <lineage>
        <taxon>Bacteria</taxon>
        <taxon>Bacillati</taxon>
        <taxon>Bacillota</taxon>
        <taxon>Bacilli</taxon>
        <taxon>Lactobacillales</taxon>
        <taxon>Lactobacillaceae</taxon>
        <taxon>Fructilactobacillus</taxon>
    </lineage>
</organism>
<name>G2KUE1_FRUST</name>
<evidence type="ECO:0000256" key="2">
    <source>
        <dbReference type="PIRSR" id="PIRSR613078-2"/>
    </source>
</evidence>
<dbReference type="InterPro" id="IPR050275">
    <property type="entry name" value="PGM_Phosphatase"/>
</dbReference>
<sequence>MNWHNSSILIFRMEAMNLYFVRHGKTEWNLESRYQGAGGDSPLLPQSYTEMALVGKYLNPVKFKHIYASPIKRTRITAEHIKAELNNNVPLSLDNRLEEFKLGKMEGMKFEEAKEQFPETFDNFRNHPDLYDPSEIGGETFPELIKRMRSKVMEVAKNFNDDDNILFVSHGAALNALINDLVGVPLKDLRKRGGLANTSTTIIETHDSGRTFTMKQWNETGYLKHKLDKSDLV</sequence>
<evidence type="ECO:0008006" key="5">
    <source>
        <dbReference type="Google" id="ProtNLM"/>
    </source>
</evidence>
<dbReference type="Proteomes" id="UP000001285">
    <property type="component" value="Chromosome"/>
</dbReference>
<dbReference type="InterPro" id="IPR029033">
    <property type="entry name" value="His_PPase_superfam"/>
</dbReference>
<dbReference type="CDD" id="cd07067">
    <property type="entry name" value="HP_PGM_like"/>
    <property type="match status" value="1"/>
</dbReference>
<dbReference type="eggNOG" id="COG0406">
    <property type="taxonomic scope" value="Bacteria"/>
</dbReference>
<dbReference type="Gene3D" id="3.40.50.1240">
    <property type="entry name" value="Phosphoglycerate mutase-like"/>
    <property type="match status" value="1"/>
</dbReference>
<dbReference type="HOGENOM" id="CLU_033323_9_0_9"/>
<keyword evidence="4" id="KW-1185">Reference proteome</keyword>
<dbReference type="SMART" id="SM00855">
    <property type="entry name" value="PGAM"/>
    <property type="match status" value="1"/>
</dbReference>
<feature type="active site" description="Proton donor/acceptor" evidence="1">
    <location>
        <position position="99"/>
    </location>
</feature>
<accession>G2KUE1</accession>
<feature type="binding site" evidence="2">
    <location>
        <begin position="22"/>
        <end position="29"/>
    </location>
    <ligand>
        <name>substrate</name>
    </ligand>
</feature>
<dbReference type="EMBL" id="CP002461">
    <property type="protein sequence ID" value="AEN99395.1"/>
    <property type="molecule type" value="Genomic_DNA"/>
</dbReference>
<dbReference type="GO" id="GO:0016791">
    <property type="term" value="F:phosphatase activity"/>
    <property type="evidence" value="ECO:0007669"/>
    <property type="project" value="TreeGrafter"/>
</dbReference>
<reference evidence="3 4" key="1">
    <citation type="journal article" date="2011" name="Microb. Cell Fact.">
        <title>Genomic analysis reveals Lactobacillus sanfranciscensis as stable element in traditional sourdoughs.</title>
        <authorList>
            <person name="Vogel R.F."/>
            <person name="Pavlovic M."/>
            <person name="Ehrmann M.A."/>
            <person name="Wiezer A."/>
            <person name="Liesegang H."/>
            <person name="Offschanka S."/>
            <person name="Voget S."/>
            <person name="Angelov A."/>
            <person name="Bocker G."/>
            <person name="Liebl W."/>
        </authorList>
    </citation>
    <scope>NUCLEOTIDE SEQUENCE [LARGE SCALE GENOMIC DNA]</scope>
    <source>
        <strain evidence="3 4">TMW 1.1304</strain>
    </source>
</reference>
<dbReference type="InterPro" id="IPR013078">
    <property type="entry name" value="His_Pase_superF_clade-1"/>
</dbReference>
<feature type="active site" description="Tele-phosphohistidine intermediate" evidence="1">
    <location>
        <position position="23"/>
    </location>
</feature>
<feature type="binding site" evidence="2">
    <location>
        <position position="73"/>
    </location>
    <ligand>
        <name>substrate</name>
    </ligand>
</feature>